<evidence type="ECO:0000256" key="2">
    <source>
        <dbReference type="ARBA" id="ARBA00022475"/>
    </source>
</evidence>
<gene>
    <name evidence="8" type="ORF">CCO02nite_23440</name>
</gene>
<keyword evidence="5 7" id="KW-0472">Membrane</keyword>
<keyword evidence="3 7" id="KW-0812">Transmembrane</keyword>
<dbReference type="EMBL" id="BJWG01000010">
    <property type="protein sequence ID" value="GEL95686.1"/>
    <property type="molecule type" value="Genomic_DNA"/>
</dbReference>
<evidence type="ECO:0000256" key="1">
    <source>
        <dbReference type="ARBA" id="ARBA00004651"/>
    </source>
</evidence>
<dbReference type="Proteomes" id="UP000321720">
    <property type="component" value="Unassembled WGS sequence"/>
</dbReference>
<protein>
    <submittedName>
        <fullName evidence="8">Uncharacterized protein</fullName>
    </submittedName>
</protein>
<evidence type="ECO:0000256" key="6">
    <source>
        <dbReference type="SAM" id="MobiDB-lite"/>
    </source>
</evidence>
<dbReference type="Pfam" id="PF03631">
    <property type="entry name" value="Virul_fac_BrkB"/>
    <property type="match status" value="1"/>
</dbReference>
<evidence type="ECO:0000256" key="3">
    <source>
        <dbReference type="ARBA" id="ARBA00022692"/>
    </source>
</evidence>
<keyword evidence="2" id="KW-1003">Cell membrane</keyword>
<dbReference type="OrthoDB" id="5143175at2"/>
<feature type="transmembrane region" description="Helical" evidence="7">
    <location>
        <begin position="195"/>
        <end position="219"/>
    </location>
</feature>
<name>A0A511JCI2_9CELL</name>
<sequence>MSAPDESTRPPRGAGAAHTHAAALSPDPAGDGVAGHVDPAPPTLVGRGMAAFDWWQRSRPGRALVRFGARGGRVLTGGIAYAALFSVFAVLTIGWSVFTAIVGNNEELLNRMLRAIDSVLPGLVDTPESEGLIDPSDLQLTVTTSVAGVVAVGVLVLSALAATAALRTGVRAMFGHEAVGPEAAVMGRVRALGGLIAIALAVVLSALLTTAFGTVLHWVLDLLGWSGSGNLLLRAGGLAVAFTIDAAMFVLIVVVLGGEDPPRRDLLLGSVFAATAMGVIRYLGTSVVSGAIDRTPVLATFAVAVTLLLWVNLMARIVLLVAAWVADPPTMPRGRGAEVPTPT</sequence>
<comment type="subcellular location">
    <subcellularLocation>
        <location evidence="1">Cell membrane</location>
        <topology evidence="1">Multi-pass membrane protein</topology>
    </subcellularLocation>
</comment>
<keyword evidence="4 7" id="KW-1133">Transmembrane helix</keyword>
<dbReference type="GO" id="GO:0005886">
    <property type="term" value="C:plasma membrane"/>
    <property type="evidence" value="ECO:0007669"/>
    <property type="project" value="UniProtKB-SubCell"/>
</dbReference>
<reference evidence="8 9" key="1">
    <citation type="submission" date="2019-07" db="EMBL/GenBank/DDBJ databases">
        <title>Whole genome shotgun sequence of Cellulomonas composti NBRC 100758.</title>
        <authorList>
            <person name="Hosoyama A."/>
            <person name="Uohara A."/>
            <person name="Ohji S."/>
            <person name="Ichikawa N."/>
        </authorList>
    </citation>
    <scope>NUCLEOTIDE SEQUENCE [LARGE SCALE GENOMIC DNA]</scope>
    <source>
        <strain evidence="8 9">NBRC 100758</strain>
    </source>
</reference>
<comment type="caution">
    <text evidence="8">The sequence shown here is derived from an EMBL/GenBank/DDBJ whole genome shotgun (WGS) entry which is preliminary data.</text>
</comment>
<feature type="transmembrane region" description="Helical" evidence="7">
    <location>
        <begin position="231"/>
        <end position="254"/>
    </location>
</feature>
<feature type="transmembrane region" description="Helical" evidence="7">
    <location>
        <begin position="146"/>
        <end position="166"/>
    </location>
</feature>
<feature type="transmembrane region" description="Helical" evidence="7">
    <location>
        <begin position="296"/>
        <end position="325"/>
    </location>
</feature>
<accession>A0A511JCI2</accession>
<evidence type="ECO:0000313" key="9">
    <source>
        <dbReference type="Proteomes" id="UP000321720"/>
    </source>
</evidence>
<dbReference type="AlphaFoldDB" id="A0A511JCI2"/>
<evidence type="ECO:0000313" key="8">
    <source>
        <dbReference type="EMBL" id="GEL95686.1"/>
    </source>
</evidence>
<dbReference type="PANTHER" id="PTHR30213">
    <property type="entry name" value="INNER MEMBRANE PROTEIN YHJD"/>
    <property type="match status" value="1"/>
</dbReference>
<dbReference type="PANTHER" id="PTHR30213:SF1">
    <property type="entry name" value="INNER MEMBRANE PROTEIN YHJD"/>
    <property type="match status" value="1"/>
</dbReference>
<feature type="region of interest" description="Disordered" evidence="6">
    <location>
        <begin position="1"/>
        <end position="38"/>
    </location>
</feature>
<feature type="transmembrane region" description="Helical" evidence="7">
    <location>
        <begin position="79"/>
        <end position="102"/>
    </location>
</feature>
<keyword evidence="9" id="KW-1185">Reference proteome</keyword>
<organism evidence="8 9">
    <name type="scientific">Cellulomonas composti</name>
    <dbReference type="NCBI Taxonomy" id="266130"/>
    <lineage>
        <taxon>Bacteria</taxon>
        <taxon>Bacillati</taxon>
        <taxon>Actinomycetota</taxon>
        <taxon>Actinomycetes</taxon>
        <taxon>Micrococcales</taxon>
        <taxon>Cellulomonadaceae</taxon>
        <taxon>Cellulomonas</taxon>
    </lineage>
</organism>
<dbReference type="RefSeq" id="WP_146843315.1">
    <property type="nucleotide sequence ID" value="NZ_BJWG01000010.1"/>
</dbReference>
<feature type="compositionally biased region" description="Low complexity" evidence="6">
    <location>
        <begin position="13"/>
        <end position="23"/>
    </location>
</feature>
<evidence type="ECO:0000256" key="4">
    <source>
        <dbReference type="ARBA" id="ARBA00022989"/>
    </source>
</evidence>
<proteinExistence type="predicted"/>
<evidence type="ECO:0000256" key="7">
    <source>
        <dbReference type="SAM" id="Phobius"/>
    </source>
</evidence>
<evidence type="ECO:0000256" key="5">
    <source>
        <dbReference type="ARBA" id="ARBA00023136"/>
    </source>
</evidence>
<feature type="transmembrane region" description="Helical" evidence="7">
    <location>
        <begin position="266"/>
        <end position="284"/>
    </location>
</feature>
<dbReference type="InterPro" id="IPR017039">
    <property type="entry name" value="Virul_fac_BrkB"/>
</dbReference>